<dbReference type="PANTHER" id="PTHR45786">
    <property type="entry name" value="DNA BINDING PROTEIN-LIKE"/>
    <property type="match status" value="1"/>
</dbReference>
<dbReference type="RefSeq" id="XP_071939844.1">
    <property type="nucleotide sequence ID" value="XM_072083743.1"/>
</dbReference>
<dbReference type="Proteomes" id="UP001652660">
    <property type="component" value="Chromosome 3e"/>
</dbReference>
<dbReference type="PANTHER" id="PTHR45786:SF78">
    <property type="entry name" value="ATP-DEPENDENT DNA HELICASE"/>
    <property type="match status" value="1"/>
</dbReference>
<protein>
    <recommendedName>
        <fullName evidence="1">Helitron helicase-like domain-containing protein</fullName>
    </recommendedName>
</protein>
<reference evidence="3" key="1">
    <citation type="submission" date="2025-08" db="UniProtKB">
        <authorList>
            <consortium name="RefSeq"/>
        </authorList>
    </citation>
    <scope>IDENTIFICATION</scope>
    <source>
        <tissue evidence="3">Leaves</tissue>
    </source>
</reference>
<gene>
    <name evidence="3" type="primary">LOC140038399</name>
</gene>
<dbReference type="GeneID" id="140038399"/>
<dbReference type="Pfam" id="PF14214">
    <property type="entry name" value="Helitron_like_N"/>
    <property type="match status" value="1"/>
</dbReference>
<organism evidence="2 3">
    <name type="scientific">Coffea arabica</name>
    <name type="common">Arabian coffee</name>
    <dbReference type="NCBI Taxonomy" id="13443"/>
    <lineage>
        <taxon>Eukaryota</taxon>
        <taxon>Viridiplantae</taxon>
        <taxon>Streptophyta</taxon>
        <taxon>Embryophyta</taxon>
        <taxon>Tracheophyta</taxon>
        <taxon>Spermatophyta</taxon>
        <taxon>Magnoliopsida</taxon>
        <taxon>eudicotyledons</taxon>
        <taxon>Gunneridae</taxon>
        <taxon>Pentapetalae</taxon>
        <taxon>asterids</taxon>
        <taxon>lamiids</taxon>
        <taxon>Gentianales</taxon>
        <taxon>Rubiaceae</taxon>
        <taxon>Ixoroideae</taxon>
        <taxon>Gardenieae complex</taxon>
        <taxon>Bertiereae - Coffeeae clade</taxon>
        <taxon>Coffeeae</taxon>
        <taxon>Coffea</taxon>
    </lineage>
</organism>
<sequence length="549" mass="63683">MRNKTALIKRTTARSNISRLANIPEASLVLHDAPDCEHSGAKRFHLEPPTFCCSGGEISIVAPPMPYDLKRLFIDSDEESTHFRNNVRTYNNNLGFTSFAAKYDSELTKNAKGVYTFRVQGQVYHFLDGFIHLDDKPSEIQLYFFDTDEELAKRLGNSDKLRESTLKLLMRVLSDNPYARFFKSLRDVPNIDNLNIVLNCYPSLDQRVYNLPSISQVAAMWTESDDQSSDRLLQQFSVDVYVKIETSRLDFYRHRQNKIRFEILQGVLDSVSVGQTAASKVGRKVILPASFIGGPRDMRRRYLDAMVLVQNYKKSNIFLTMTCNPAWKEIQENLKYHEKPQDRPDLLVRVFRAKFEMLKAEILNKQIFGEIVACVYVIEFQKRGFPHAHLLLILKPGHKLLNSESYDKVVCAELPDKDRYPHLYSLVVKHMIHGSCGDMDKSCSCMRDGTCKNRYPKNFCAQMTHGEDTYPYYRRRDDGKRVKVRRFTLDNRWVVPYNPYLLALFDCHINVKICSTLKLVKYLYKYVFKGYDLVSFKIISCESADDIDK</sequence>
<evidence type="ECO:0000313" key="2">
    <source>
        <dbReference type="Proteomes" id="UP001652660"/>
    </source>
</evidence>
<dbReference type="InterPro" id="IPR025476">
    <property type="entry name" value="Helitron_helicase-like"/>
</dbReference>
<accession>A0ABM4X730</accession>
<proteinExistence type="predicted"/>
<keyword evidence="2" id="KW-1185">Reference proteome</keyword>
<feature type="domain" description="Helitron helicase-like" evidence="1">
    <location>
        <begin position="230"/>
        <end position="392"/>
    </location>
</feature>
<evidence type="ECO:0000313" key="3">
    <source>
        <dbReference type="RefSeq" id="XP_071939844.1"/>
    </source>
</evidence>
<name>A0ABM4X730_COFAR</name>
<evidence type="ECO:0000259" key="1">
    <source>
        <dbReference type="Pfam" id="PF14214"/>
    </source>
</evidence>